<dbReference type="AlphaFoldDB" id="A0A9D9GZ66"/>
<organism evidence="1 2">
    <name type="scientific">Candidatus Scatousia excrementipullorum</name>
    <dbReference type="NCBI Taxonomy" id="2840936"/>
    <lineage>
        <taxon>Bacteria</taxon>
        <taxon>Candidatus Scatousia</taxon>
    </lineage>
</organism>
<sequence length="223" mass="24861">MKNAFTLAEVLITLGIIGIVAAMTLPGIINDTRYAEIQTSLKKNYSITQQALLQMYIDEGQVIKADYGNLILESKLKNYFKLGFDCKGIDYRNICWHPSDSTKPQYYTFNGQTKVKNSVLDDGAFVTNDGSLYLFENAGGGTNHTTYITIDTNSIKKRPNQLGKDLFTFQITNEGKFLPMGAPGTHYMDLETYCSASSTSDLNGIACTYKALTDKDYFKNLPK</sequence>
<gene>
    <name evidence="1" type="ORF">IAC76_03745</name>
</gene>
<name>A0A9D9GZ66_9BACT</name>
<evidence type="ECO:0000313" key="2">
    <source>
        <dbReference type="Proteomes" id="UP000823632"/>
    </source>
</evidence>
<dbReference type="InterPro" id="IPR012902">
    <property type="entry name" value="N_methyl_site"/>
</dbReference>
<comment type="caution">
    <text evidence="1">The sequence shown here is derived from an EMBL/GenBank/DDBJ whole genome shotgun (WGS) entry which is preliminary data.</text>
</comment>
<dbReference type="NCBIfam" id="TIGR02532">
    <property type="entry name" value="IV_pilin_GFxxxE"/>
    <property type="match status" value="1"/>
</dbReference>
<dbReference type="Pfam" id="PF07963">
    <property type="entry name" value="N_methyl"/>
    <property type="match status" value="1"/>
</dbReference>
<proteinExistence type="predicted"/>
<dbReference type="Gene3D" id="3.30.700.10">
    <property type="entry name" value="Glycoprotein, Type 4 Pilin"/>
    <property type="match status" value="1"/>
</dbReference>
<dbReference type="SUPFAM" id="SSF54523">
    <property type="entry name" value="Pili subunits"/>
    <property type="match status" value="1"/>
</dbReference>
<reference evidence="1" key="2">
    <citation type="journal article" date="2021" name="PeerJ">
        <title>Extensive microbial diversity within the chicken gut microbiome revealed by metagenomics and culture.</title>
        <authorList>
            <person name="Gilroy R."/>
            <person name="Ravi A."/>
            <person name="Getino M."/>
            <person name="Pursley I."/>
            <person name="Horton D.L."/>
            <person name="Alikhan N.F."/>
            <person name="Baker D."/>
            <person name="Gharbi K."/>
            <person name="Hall N."/>
            <person name="Watson M."/>
            <person name="Adriaenssens E.M."/>
            <person name="Foster-Nyarko E."/>
            <person name="Jarju S."/>
            <person name="Secka A."/>
            <person name="Antonio M."/>
            <person name="Oren A."/>
            <person name="Chaudhuri R.R."/>
            <person name="La Ragione R."/>
            <person name="Hildebrand F."/>
            <person name="Pallen M.J."/>
        </authorList>
    </citation>
    <scope>NUCLEOTIDE SEQUENCE</scope>
    <source>
        <strain evidence="1">10192</strain>
    </source>
</reference>
<reference evidence="1" key="1">
    <citation type="submission" date="2020-10" db="EMBL/GenBank/DDBJ databases">
        <authorList>
            <person name="Gilroy R."/>
        </authorList>
    </citation>
    <scope>NUCLEOTIDE SEQUENCE</scope>
    <source>
        <strain evidence="1">10192</strain>
    </source>
</reference>
<dbReference type="Proteomes" id="UP000823632">
    <property type="component" value="Unassembled WGS sequence"/>
</dbReference>
<evidence type="ECO:0000313" key="1">
    <source>
        <dbReference type="EMBL" id="MBO8430476.1"/>
    </source>
</evidence>
<protein>
    <submittedName>
        <fullName evidence="1">Type II secretion system protein</fullName>
    </submittedName>
</protein>
<accession>A0A9D9GZ66</accession>
<dbReference type="InterPro" id="IPR045584">
    <property type="entry name" value="Pilin-like"/>
</dbReference>
<dbReference type="EMBL" id="JADIND010000080">
    <property type="protein sequence ID" value="MBO8430476.1"/>
    <property type="molecule type" value="Genomic_DNA"/>
</dbReference>